<dbReference type="Gene3D" id="3.30.2230.10">
    <property type="entry name" value="DUSP-like"/>
    <property type="match status" value="1"/>
</dbReference>
<proteinExistence type="inferred from homology"/>
<feature type="compositionally biased region" description="Low complexity" evidence="8">
    <location>
        <begin position="472"/>
        <end position="483"/>
    </location>
</feature>
<feature type="domain" description="DUSP" evidence="10">
    <location>
        <begin position="839"/>
        <end position="950"/>
    </location>
</feature>
<evidence type="ECO:0000256" key="4">
    <source>
        <dbReference type="ARBA" id="ARBA00022670"/>
    </source>
</evidence>
<evidence type="ECO:0000259" key="9">
    <source>
        <dbReference type="PROSITE" id="PS50235"/>
    </source>
</evidence>
<dbReference type="GO" id="GO:0006508">
    <property type="term" value="P:proteolysis"/>
    <property type="evidence" value="ECO:0007669"/>
    <property type="project" value="UniProtKB-KW"/>
</dbReference>
<dbReference type="Proteomes" id="UP001054902">
    <property type="component" value="Unassembled WGS sequence"/>
</dbReference>
<keyword evidence="5" id="KW-0833">Ubl conjugation pathway</keyword>
<keyword evidence="6" id="KW-0378">Hydrolase</keyword>
<comment type="similarity">
    <text evidence="2">Belongs to the peptidase C19 family.</text>
</comment>
<name>A0AAD3D5N4_9STRA</name>
<dbReference type="PANTHER" id="PTHR21646">
    <property type="entry name" value="UBIQUITIN CARBOXYL-TERMINAL HYDROLASE"/>
    <property type="match status" value="1"/>
</dbReference>
<dbReference type="GO" id="GO:0004843">
    <property type="term" value="F:cysteine-type deubiquitinase activity"/>
    <property type="evidence" value="ECO:0007669"/>
    <property type="project" value="UniProtKB-EC"/>
</dbReference>
<dbReference type="PROSITE" id="PS00973">
    <property type="entry name" value="USP_2"/>
    <property type="match status" value="1"/>
</dbReference>
<dbReference type="Pfam" id="PF00443">
    <property type="entry name" value="UCH"/>
    <property type="match status" value="1"/>
</dbReference>
<evidence type="ECO:0000256" key="8">
    <source>
        <dbReference type="SAM" id="MobiDB-lite"/>
    </source>
</evidence>
<feature type="compositionally biased region" description="Basic and acidic residues" evidence="8">
    <location>
        <begin position="1077"/>
        <end position="1087"/>
    </location>
</feature>
<dbReference type="PANTHER" id="PTHR21646:SF24">
    <property type="entry name" value="UBIQUITIN CARBOXYL-TERMINAL HYDROLASE"/>
    <property type="match status" value="1"/>
</dbReference>
<feature type="domain" description="USP" evidence="9">
    <location>
        <begin position="1108"/>
        <end position="1831"/>
    </location>
</feature>
<gene>
    <name evidence="11" type="ORF">CTEN210_14398</name>
</gene>
<dbReference type="InterPro" id="IPR006615">
    <property type="entry name" value="Pept_C19_DUSP"/>
</dbReference>
<dbReference type="InterPro" id="IPR050185">
    <property type="entry name" value="Ub_carboxyl-term_hydrolase"/>
</dbReference>
<evidence type="ECO:0000259" key="10">
    <source>
        <dbReference type="PROSITE" id="PS51283"/>
    </source>
</evidence>
<dbReference type="InterPro" id="IPR018200">
    <property type="entry name" value="USP_CS"/>
</dbReference>
<evidence type="ECO:0000256" key="7">
    <source>
        <dbReference type="ARBA" id="ARBA00022807"/>
    </source>
</evidence>
<dbReference type="PROSITE" id="PS51283">
    <property type="entry name" value="DUSP"/>
    <property type="match status" value="1"/>
</dbReference>
<dbReference type="InterPro" id="IPR028889">
    <property type="entry name" value="USP"/>
</dbReference>
<dbReference type="SMART" id="SM00695">
    <property type="entry name" value="DUSP"/>
    <property type="match status" value="1"/>
</dbReference>
<evidence type="ECO:0000256" key="2">
    <source>
        <dbReference type="ARBA" id="ARBA00009085"/>
    </source>
</evidence>
<sequence>MDRPLYTISGLSHILPTSEACQILGAKTVRSIVRNFLRCIASTKAPAKLKQFKQNEQSPNNTTNGEINWEEFSHILEKGESDDETYWIDLFTAALMYDFANSQEKGIPSWCAHAWHRLMNLPSLKTYTNLTGAQLSQLQKLNASIPSPIIGLDRATFMRSGILFPHCIAPHAGAGGHSALMECVFYAIASPPTTILLNRLAKVHNTPPNTGYTKETWKQHMYKEYTRAIVEGINPNSTNNRQNNQNARTTLLLPDLLVFWAVVKNYRDSFQNREEEDIPIGFYQRSPNQKDLRTRFSDKGSLALYYMAKLMYRIYDGFQKKITTVTRDTLQRFLTDIHGEGTAEKPNVKPVLDRMFAIKNEDIPGHRHVTQLTESQFVQAIRKTVQIIPHSDDTPKELSHIFINWLFGIVTAMMPMDLLDSDIYFSETDSEIGAGTYLQAKLDMLQNSTSDSEIMNLYRKFDVSDDGSGVRSPSSPVQKQSSSHMHLYEVKRRFQSMLARPIEDNLAPEDLYDVDSDDTSYSSDNSSMEEGRHLPIDECEDETIPSKTSKLGDLPRNTIDEDMFVRVLSEPDIDLGHGGFVTPKIARLIFRGGCLKAEEVLRSQSSQSHLEILSKLGIAMDDRNKSKDMLDVQDRNFWNIHDVVLFGCTAVRGSLISDDEELPLLEFMFNMFTLLPGKSLLPSSITTENNNNQEGRFMTRDQIGGMLELLLEQFAYRVQADTPNSKESDENTNNDWIGIHGENVDASAASLLGLMHASADAVEDNQRLVPIEELVKQVFREIDKDCSDPSVTMNFKEFVQWTRAITDPNTSIEMTDRKVNPLLLELQLIGSIVFGVKPCVPTLERTLVEEIQKRFSFKYPTPDNAKRGPCGTRWFIIQIKWWKEWLRYSEETIILSLPKITNERLLVENGSLALQSGLRYKFDFELIPPLAWSALQAWHDGGPPISRTVVPFKRNDTSEEMMKYEIELHPIFITILLSDETSGGEARPFQQQYPVSRHLTLQSLLDDLCTSLDIESSRARLWLPVSRMRGFTGATDFILDLNYSLIDELVENKIISNESEVSLRKFEVVLELKDDNDSWPTEQKETNEMSEDLNQDQDTDAVLGNGIIGLHNMGNTCYMNSCIQCLSHTPVLRDYFTSKVYLLDINRSNPLGYEGRLAQVSAVLINSLWKKYNHKLSMDTKKYRSGQHVALSAPCITPKTFKDTLGRIHSDFSGNEQHDAQELLNFLLAGLSEDLNRIMDKPYTEAPDSDGRPDKELANIWWTNHLKRELSIIVALFNGQYKSLLTCKTCGYESARFEPFASIEVPLPEDDQVNVQLIFFPLEDQGGDAMKYSLNLRQNSTIFDVLQSLARTLCDEDIGDSRNDTSSVPAESKDKYQKMAKNMVVVNMEHGYISSIQPHSKELVKMSDRNTGEIPLLFIYELDPLNDCAEDTVDTAKKSNIPASTSDDPTKDTIVKQSFLALCQRRVELSHNPMLHPFSQRVFGTPFVLRISDLEGCTGRELYDIVAKRVERFVPEPVLRVLKKNKNVTKESDRPESYANSQKLRGGRKQGFNQTNSDSAETAFGPIPRYGFRLRVTSRNGHRCELCSWYDSCSGCLITDDDYPTIAMDGDTVAIDWHISVDIASSCFDELSSSIEPRANMLANVKKHATCQARRGKGGRGNITLEDCLHAFSEEEDMDDTYCSRCKELRTQTKALSLWRLPPVMIITLKRFQFTERVKRKLRDFVHFPLEGLDLSKIIASDKNTNSPARKGDNDAHSTFHPEMACGRKESLYDLYAVIHHQGALAGGHYVASLKSETDGQWRLFNDSTIYEVDGNDVIDASAYILFYIRRDVKEANLEHFWDTQPREGHGMSEEEVEKLVKSKDRCTIS</sequence>
<feature type="region of interest" description="Disordered" evidence="8">
    <location>
        <begin position="509"/>
        <end position="533"/>
    </location>
</feature>
<keyword evidence="7" id="KW-0788">Thiol protease</keyword>
<feature type="compositionally biased region" description="Polar residues" evidence="8">
    <location>
        <begin position="1551"/>
        <end position="1560"/>
    </location>
</feature>
<dbReference type="GO" id="GO:0016579">
    <property type="term" value="P:protein deubiquitination"/>
    <property type="evidence" value="ECO:0007669"/>
    <property type="project" value="InterPro"/>
</dbReference>
<comment type="caution">
    <text evidence="11">The sequence shown here is derived from an EMBL/GenBank/DDBJ whole genome shotgun (WGS) entry which is preliminary data.</text>
</comment>
<keyword evidence="12" id="KW-1185">Reference proteome</keyword>
<feature type="region of interest" description="Disordered" evidence="8">
    <location>
        <begin position="1525"/>
        <end position="1561"/>
    </location>
</feature>
<protein>
    <recommendedName>
        <fullName evidence="3">ubiquitinyl hydrolase 1</fullName>
        <ecNumber evidence="3">3.4.19.12</ecNumber>
    </recommendedName>
</protein>
<dbReference type="InterPro" id="IPR001394">
    <property type="entry name" value="Peptidase_C19_UCH"/>
</dbReference>
<dbReference type="PROSITE" id="PS00972">
    <property type="entry name" value="USP_1"/>
    <property type="match status" value="1"/>
</dbReference>
<evidence type="ECO:0000313" key="11">
    <source>
        <dbReference type="EMBL" id="GFH57922.1"/>
    </source>
</evidence>
<evidence type="ECO:0000256" key="5">
    <source>
        <dbReference type="ARBA" id="ARBA00022786"/>
    </source>
</evidence>
<organism evidence="11 12">
    <name type="scientific">Chaetoceros tenuissimus</name>
    <dbReference type="NCBI Taxonomy" id="426638"/>
    <lineage>
        <taxon>Eukaryota</taxon>
        <taxon>Sar</taxon>
        <taxon>Stramenopiles</taxon>
        <taxon>Ochrophyta</taxon>
        <taxon>Bacillariophyta</taxon>
        <taxon>Coscinodiscophyceae</taxon>
        <taxon>Chaetocerotophycidae</taxon>
        <taxon>Chaetocerotales</taxon>
        <taxon>Chaetocerotaceae</taxon>
        <taxon>Chaetoceros</taxon>
    </lineage>
</organism>
<accession>A0AAD3D5N4</accession>
<feature type="region of interest" description="Disordered" evidence="8">
    <location>
        <begin position="1077"/>
        <end position="1096"/>
    </location>
</feature>
<dbReference type="Gene3D" id="3.90.70.10">
    <property type="entry name" value="Cysteine proteinases"/>
    <property type="match status" value="2"/>
</dbReference>
<feature type="compositionally biased region" description="Acidic residues" evidence="8">
    <location>
        <begin position="509"/>
        <end position="518"/>
    </location>
</feature>
<evidence type="ECO:0000313" key="12">
    <source>
        <dbReference type="Proteomes" id="UP001054902"/>
    </source>
</evidence>
<comment type="catalytic activity">
    <reaction evidence="1">
        <text>Thiol-dependent hydrolysis of ester, thioester, amide, peptide and isopeptide bonds formed by the C-terminal Gly of ubiquitin (a 76-residue protein attached to proteins as an intracellular targeting signal).</text>
        <dbReference type="EC" id="3.4.19.12"/>
    </reaction>
</comment>
<keyword evidence="4" id="KW-0645">Protease</keyword>
<dbReference type="SUPFAM" id="SSF54001">
    <property type="entry name" value="Cysteine proteinases"/>
    <property type="match status" value="1"/>
</dbReference>
<dbReference type="PROSITE" id="PS50235">
    <property type="entry name" value="USP_3"/>
    <property type="match status" value="1"/>
</dbReference>
<evidence type="ECO:0000256" key="6">
    <source>
        <dbReference type="ARBA" id="ARBA00022801"/>
    </source>
</evidence>
<feature type="region of interest" description="Disordered" evidence="8">
    <location>
        <begin position="465"/>
        <end position="484"/>
    </location>
</feature>
<reference evidence="11 12" key="1">
    <citation type="journal article" date="2021" name="Sci. Rep.">
        <title>The genome of the diatom Chaetoceros tenuissimus carries an ancient integrated fragment of an extant virus.</title>
        <authorList>
            <person name="Hongo Y."/>
            <person name="Kimura K."/>
            <person name="Takaki Y."/>
            <person name="Yoshida Y."/>
            <person name="Baba S."/>
            <person name="Kobayashi G."/>
            <person name="Nagasaki K."/>
            <person name="Hano T."/>
            <person name="Tomaru Y."/>
        </authorList>
    </citation>
    <scope>NUCLEOTIDE SEQUENCE [LARGE SCALE GENOMIC DNA]</scope>
    <source>
        <strain evidence="11 12">NIES-3715</strain>
    </source>
</reference>
<evidence type="ECO:0000256" key="3">
    <source>
        <dbReference type="ARBA" id="ARBA00012759"/>
    </source>
</evidence>
<dbReference type="SUPFAM" id="SSF143791">
    <property type="entry name" value="DUSP-like"/>
    <property type="match status" value="1"/>
</dbReference>
<dbReference type="Pfam" id="PF06337">
    <property type="entry name" value="DUSP"/>
    <property type="match status" value="1"/>
</dbReference>
<dbReference type="InterPro" id="IPR035927">
    <property type="entry name" value="DUSP-like_sf"/>
</dbReference>
<evidence type="ECO:0000256" key="1">
    <source>
        <dbReference type="ARBA" id="ARBA00000707"/>
    </source>
</evidence>
<dbReference type="InterPro" id="IPR038765">
    <property type="entry name" value="Papain-like_cys_pep_sf"/>
</dbReference>
<dbReference type="EC" id="3.4.19.12" evidence="3"/>
<dbReference type="EMBL" id="BLLK01000060">
    <property type="protein sequence ID" value="GFH57922.1"/>
    <property type="molecule type" value="Genomic_DNA"/>
</dbReference>